<keyword evidence="1" id="KW-0472">Membrane</keyword>
<reference evidence="2 3" key="1">
    <citation type="submission" date="2019-07" db="EMBL/GenBank/DDBJ databases">
        <title>Whole genome shotgun sequence of Microvirga aerophila NBRC 106136.</title>
        <authorList>
            <person name="Hosoyama A."/>
            <person name="Uohara A."/>
            <person name="Ohji S."/>
            <person name="Ichikawa N."/>
        </authorList>
    </citation>
    <scope>NUCLEOTIDE SEQUENCE [LARGE SCALE GENOMIC DNA]</scope>
    <source>
        <strain evidence="2 3">NBRC 106136</strain>
    </source>
</reference>
<dbReference type="EMBL" id="BJYU01000002">
    <property type="protein sequence ID" value="GEO12645.1"/>
    <property type="molecule type" value="Genomic_DNA"/>
</dbReference>
<protein>
    <submittedName>
        <fullName evidence="2">DUF1275 family protein</fullName>
    </submittedName>
</protein>
<evidence type="ECO:0000256" key="1">
    <source>
        <dbReference type="SAM" id="Phobius"/>
    </source>
</evidence>
<dbReference type="PANTHER" id="PTHR37314">
    <property type="entry name" value="SLR0142 PROTEIN"/>
    <property type="match status" value="1"/>
</dbReference>
<proteinExistence type="predicted"/>
<feature type="transmembrane region" description="Helical" evidence="1">
    <location>
        <begin position="242"/>
        <end position="266"/>
    </location>
</feature>
<keyword evidence="1" id="KW-1133">Transmembrane helix</keyword>
<feature type="transmembrane region" description="Helical" evidence="1">
    <location>
        <begin position="151"/>
        <end position="170"/>
    </location>
</feature>
<evidence type="ECO:0000313" key="3">
    <source>
        <dbReference type="Proteomes" id="UP000321085"/>
    </source>
</evidence>
<feature type="transmembrane region" description="Helical" evidence="1">
    <location>
        <begin position="90"/>
        <end position="112"/>
    </location>
</feature>
<dbReference type="Pfam" id="PF06912">
    <property type="entry name" value="DUF1275"/>
    <property type="match status" value="1"/>
</dbReference>
<dbReference type="InterPro" id="IPR010699">
    <property type="entry name" value="DUF1275"/>
</dbReference>
<dbReference type="PANTHER" id="PTHR37314:SF4">
    <property type="entry name" value="UPF0700 TRANSMEMBRANE PROTEIN YOAK"/>
    <property type="match status" value="1"/>
</dbReference>
<comment type="caution">
    <text evidence="2">The sequence shown here is derived from an EMBL/GenBank/DDBJ whole genome shotgun (WGS) entry which is preliminary data.</text>
</comment>
<organism evidence="2 3">
    <name type="scientific">Microvirga aerophila</name>
    <dbReference type="NCBI Taxonomy" id="670291"/>
    <lineage>
        <taxon>Bacteria</taxon>
        <taxon>Pseudomonadati</taxon>
        <taxon>Pseudomonadota</taxon>
        <taxon>Alphaproteobacteria</taxon>
        <taxon>Hyphomicrobiales</taxon>
        <taxon>Methylobacteriaceae</taxon>
        <taxon>Microvirga</taxon>
    </lineage>
</organism>
<feature type="transmembrane region" description="Helical" evidence="1">
    <location>
        <begin position="124"/>
        <end position="145"/>
    </location>
</feature>
<feature type="transmembrane region" description="Helical" evidence="1">
    <location>
        <begin position="216"/>
        <end position="236"/>
    </location>
</feature>
<name>A0A512BL55_9HYPH</name>
<dbReference type="AlphaFoldDB" id="A0A512BL55"/>
<gene>
    <name evidence="2" type="ORF">MAE02_03410</name>
</gene>
<keyword evidence="3" id="KW-1185">Reference proteome</keyword>
<dbReference type="Proteomes" id="UP000321085">
    <property type="component" value="Unassembled WGS sequence"/>
</dbReference>
<feature type="transmembrane region" description="Helical" evidence="1">
    <location>
        <begin position="46"/>
        <end position="70"/>
    </location>
</feature>
<keyword evidence="1" id="KW-0812">Transmembrane</keyword>
<accession>A0A512BL55</accession>
<evidence type="ECO:0000313" key="2">
    <source>
        <dbReference type="EMBL" id="GEO12645.1"/>
    </source>
</evidence>
<sequence>MREQLSSRIMSFWGILKNHHDLTARYIGSARRVVASQRTGTADAQLGMTLTFVAGAINAGGFLAVGQYTSHMSGVFSSMADNLALGAVDLTLIGLAALLPFLAGAGCSAILINWGRRRHLESQFALPLMLEAALLIGFGILGWLISASWHFTLAAVPLLCFIMGLQNATVTKISGARMRTTHVTGIVTDIGIELGKLAYWNRNKTSPKVQADHGKLCLLSLLLLSFFIGGVIGAVGYSRAGFLFSIPLALLLILLAGPPLVADLFAHRHNAHSV</sequence>